<evidence type="ECO:0000313" key="3">
    <source>
        <dbReference type="Proteomes" id="UP001652740"/>
    </source>
</evidence>
<accession>A0ABM3MFI7</accession>
<protein>
    <submittedName>
        <fullName evidence="4">Uncharacterized protein LOC128200524</fullName>
    </submittedName>
</protein>
<keyword evidence="1" id="KW-0472">Membrane</keyword>
<feature type="signal peptide" evidence="2">
    <location>
        <begin position="1"/>
        <end position="21"/>
    </location>
</feature>
<keyword evidence="3" id="KW-1185">Reference proteome</keyword>
<keyword evidence="1" id="KW-0812">Transmembrane</keyword>
<organism evidence="3 4">
    <name type="scientific">Galleria mellonella</name>
    <name type="common">Greater wax moth</name>
    <dbReference type="NCBI Taxonomy" id="7137"/>
    <lineage>
        <taxon>Eukaryota</taxon>
        <taxon>Metazoa</taxon>
        <taxon>Ecdysozoa</taxon>
        <taxon>Arthropoda</taxon>
        <taxon>Hexapoda</taxon>
        <taxon>Insecta</taxon>
        <taxon>Pterygota</taxon>
        <taxon>Neoptera</taxon>
        <taxon>Endopterygota</taxon>
        <taxon>Lepidoptera</taxon>
        <taxon>Glossata</taxon>
        <taxon>Ditrysia</taxon>
        <taxon>Pyraloidea</taxon>
        <taxon>Pyralidae</taxon>
        <taxon>Galleriinae</taxon>
        <taxon>Galleria</taxon>
    </lineage>
</organism>
<reference evidence="4" key="1">
    <citation type="submission" date="2025-08" db="UniProtKB">
        <authorList>
            <consortium name="RefSeq"/>
        </authorList>
    </citation>
    <scope>IDENTIFICATION</scope>
    <source>
        <tissue evidence="4">Whole larvae</tissue>
    </source>
</reference>
<sequence length="119" mass="14172">MCSRTVIVLFLLSVAFVFTIAEQNDIEARGKKKKIALFVYFADLVIKKIFILKLIYAFVFWVVLHKAGYFLGWFASYLKEKKEDDHHHYGHHHHYEPPYVPYRRKAEPYVYSTINNSEI</sequence>
<dbReference type="RefSeq" id="XP_052750177.1">
    <property type="nucleotide sequence ID" value="XM_052894217.1"/>
</dbReference>
<keyword evidence="2" id="KW-0732">Signal</keyword>
<keyword evidence="1" id="KW-1133">Transmembrane helix</keyword>
<evidence type="ECO:0000256" key="1">
    <source>
        <dbReference type="SAM" id="Phobius"/>
    </source>
</evidence>
<feature type="transmembrane region" description="Helical" evidence="1">
    <location>
        <begin position="37"/>
        <end position="64"/>
    </location>
</feature>
<gene>
    <name evidence="4" type="primary">LOC128200524</name>
</gene>
<proteinExistence type="predicted"/>
<evidence type="ECO:0000313" key="4">
    <source>
        <dbReference type="RefSeq" id="XP_052750177.1"/>
    </source>
</evidence>
<name>A0ABM3MFI7_GALME</name>
<dbReference type="GeneID" id="128200524"/>
<dbReference type="Proteomes" id="UP001652740">
    <property type="component" value="Unplaced"/>
</dbReference>
<evidence type="ECO:0000256" key="2">
    <source>
        <dbReference type="SAM" id="SignalP"/>
    </source>
</evidence>
<feature type="chain" id="PRO_5046884766" evidence="2">
    <location>
        <begin position="22"/>
        <end position="119"/>
    </location>
</feature>